<dbReference type="PROSITE" id="PS51257">
    <property type="entry name" value="PROKAR_LIPOPROTEIN"/>
    <property type="match status" value="1"/>
</dbReference>
<name>A0A5Q0UGU1_9ARCH</name>
<evidence type="ECO:0000313" key="2">
    <source>
        <dbReference type="Proteomes" id="UP000377803"/>
    </source>
</evidence>
<sequence>MDSKVIILIALASIASGCADTGGGTGISIKELNVEPSQISADSTAVVNFEAVNNGNLAGEVNTGSNGTEIMTNYCSDIFKIEDFRSSATKPSSNENQYKLETGDRLRLTWMLDQNKPGEIPLQGYPCDLKFQLPFNYSVKAYKQIQVKQDREADGSPNLGSDISEGPLSIDMEVIGSTSNQRDTVLKRDNASIYLTAHNTDDEDSSFRGLIKIQNISISSSGKIQVNKDCGEKGSVDLASGKEKIYRCQIKHDEFDTPSIRGEVEAEINYTFVKDLGSKSIQVKYNG</sequence>
<dbReference type="RefSeq" id="WP_153550538.1">
    <property type="nucleotide sequence ID" value="NZ_CP040089.1"/>
</dbReference>
<reference evidence="2" key="1">
    <citation type="submission" date="2019-05" db="EMBL/GenBank/DDBJ databases">
        <title>Candidatus Nanohalobium constans, a novel model system to study the DPANN nano-sized archaea: genomic and physiological characterization of a nanoarchaeon co-cultured with its chitinotrophic host.</title>
        <authorList>
            <person name="La Cono V."/>
            <person name="Arcadi E."/>
            <person name="Crisafi F."/>
            <person name="Denaro R."/>
            <person name="La Spada G."/>
            <person name="Messina E."/>
            <person name="Smedile F."/>
            <person name="Toshchakov S.V."/>
            <person name="Shevchenko M.A."/>
            <person name="Golyshin P.N."/>
            <person name="Golyshina O.V."/>
            <person name="Ferrer M."/>
            <person name="Rohde M."/>
            <person name="Mushegian A."/>
            <person name="Sorokin D.Y."/>
            <person name="Giuliano L."/>
            <person name="Yakimov M.M."/>
        </authorList>
    </citation>
    <scope>NUCLEOTIDE SEQUENCE [LARGE SCALE GENOMIC DNA]</scope>
    <source>
        <strain evidence="2">LC1Nh</strain>
    </source>
</reference>
<gene>
    <name evidence="1" type="ORF">LC1Nh_0914</name>
</gene>
<dbReference type="GeneID" id="42365305"/>
<dbReference type="AlphaFoldDB" id="A0A5Q0UGU1"/>
<dbReference type="KEGG" id="ncon:LC1Nh_0914"/>
<keyword evidence="2" id="KW-1185">Reference proteome</keyword>
<protein>
    <submittedName>
        <fullName evidence="1">Uncharacterized protein</fullName>
    </submittedName>
</protein>
<proteinExistence type="predicted"/>
<dbReference type="Proteomes" id="UP000377803">
    <property type="component" value="Chromosome"/>
</dbReference>
<evidence type="ECO:0000313" key="1">
    <source>
        <dbReference type="EMBL" id="QGA80796.1"/>
    </source>
</evidence>
<accession>A0A5Q0UGU1</accession>
<organism evidence="1 2">
    <name type="scientific">Candidatus Nanohalobium constans</name>
    <dbReference type="NCBI Taxonomy" id="2565781"/>
    <lineage>
        <taxon>Archaea</taxon>
        <taxon>Candidatus Nanohalarchaeota</taxon>
        <taxon>Candidatus Nanohalobia</taxon>
        <taxon>Candidatus Nanohalobiales</taxon>
        <taxon>Candidatus Nanohalobiaceae</taxon>
        <taxon>Candidatus Nanohalobium</taxon>
    </lineage>
</organism>
<dbReference type="EMBL" id="CP040089">
    <property type="protein sequence ID" value="QGA80796.1"/>
    <property type="molecule type" value="Genomic_DNA"/>
</dbReference>